<evidence type="ECO:0000313" key="1">
    <source>
        <dbReference type="EMBL" id="AGL62654.1"/>
    </source>
</evidence>
<gene>
    <name evidence="1" type="ORF">L336_0955</name>
</gene>
<dbReference type="Proteomes" id="UP000013893">
    <property type="component" value="Chromosome"/>
</dbReference>
<evidence type="ECO:0000313" key="2">
    <source>
        <dbReference type="Proteomes" id="UP000013893"/>
    </source>
</evidence>
<dbReference type="STRING" id="1332188.L336_0955"/>
<organism evidence="1 2">
    <name type="scientific">Candidatus Saccharimonas aalborgensis</name>
    <dbReference type="NCBI Taxonomy" id="1332188"/>
    <lineage>
        <taxon>Bacteria</taxon>
        <taxon>Candidatus Saccharimonadota</taxon>
        <taxon>Candidatus Saccharimonadia</taxon>
        <taxon>Candidatus Saccharimonadales</taxon>
        <taxon>Candidatus Saccharimonadaceae</taxon>
        <taxon>Candidatus Saccharimonas</taxon>
    </lineage>
</organism>
<dbReference type="HOGENOM" id="CLU_932817_0_0_0"/>
<sequence length="298" mass="33587">MAERVLRRYSEDDAGKRVAWVDVKPTSPQWVRLELASATVGPKGAILTQYQQGDTVYMPRGEGFKNAAAYSVVLPRTFDFANYDIQNYYVSSGAPVHYGPAPDDEVFVRSVYETPDDLELIDAASQAEVLRGKLDEQEVPEMFPYAYYGWNLRLAHPEGHPKGIDERSLGDILMADPEMSPTTEQQLSRAREIGVEFLRRSSLLSAIDDMKKLEWMDKRAYNELTRAAATEVEQHAFTAGKTMIAPHFFTHYNRSRAPHSAEIDEHIQVVTTGVHCLEQLLKHERARAAVGTDNHSAM</sequence>
<accession>R4PNV0</accession>
<proteinExistence type="predicted"/>
<dbReference type="KEGG" id="saal:L336_0955"/>
<dbReference type="RefSeq" id="WP_015642104.1">
    <property type="nucleotide sequence ID" value="NC_021219.1"/>
</dbReference>
<protein>
    <submittedName>
        <fullName evidence="1">Uncharacterized protein</fullName>
    </submittedName>
</protein>
<name>R4PNV0_9BACT</name>
<dbReference type="EMBL" id="CP005957">
    <property type="protein sequence ID" value="AGL62654.1"/>
    <property type="molecule type" value="Genomic_DNA"/>
</dbReference>
<reference evidence="1 2" key="1">
    <citation type="journal article" date="2013" name="Nat. Biotechnol.">
        <title>Genome sequences of rare, uncultured bacteria obtained by differential coverage binning of multiple metagenomes.</title>
        <authorList>
            <person name="Albertsen M."/>
            <person name="Hugenholtz P."/>
            <person name="Skarshewski A."/>
            <person name="Nielsen K.L."/>
            <person name="Tyson G.W."/>
            <person name="Nielsen P.H."/>
        </authorList>
    </citation>
    <scope>NUCLEOTIDE SEQUENCE [LARGE SCALE GENOMIC DNA]</scope>
    <source>
        <strain evidence="1">TM71</strain>
    </source>
</reference>
<dbReference type="AlphaFoldDB" id="R4PNV0"/>
<keyword evidence="2" id="KW-1185">Reference proteome</keyword>